<organism evidence="2 3">
    <name type="scientific">Hymenobacter fastidiosus</name>
    <dbReference type="NCBI Taxonomy" id="486264"/>
    <lineage>
        <taxon>Bacteria</taxon>
        <taxon>Pseudomonadati</taxon>
        <taxon>Bacteroidota</taxon>
        <taxon>Cytophagia</taxon>
        <taxon>Cytophagales</taxon>
        <taxon>Hymenobacteraceae</taxon>
        <taxon>Hymenobacter</taxon>
    </lineage>
</organism>
<protein>
    <recommendedName>
        <fullName evidence="1">DUF306 domain-containing protein</fullName>
    </recommendedName>
</protein>
<reference evidence="3" key="1">
    <citation type="journal article" date="2019" name="Int. J. Syst. Evol. Microbiol.">
        <title>The Global Catalogue of Microorganisms (GCM) 10K type strain sequencing project: providing services to taxonomists for standard genome sequencing and annotation.</title>
        <authorList>
            <consortium name="The Broad Institute Genomics Platform"/>
            <consortium name="The Broad Institute Genome Sequencing Center for Infectious Disease"/>
            <person name="Wu L."/>
            <person name="Ma J."/>
        </authorList>
    </citation>
    <scope>NUCLEOTIDE SEQUENCE [LARGE SCALE GENOMIC DNA]</scope>
    <source>
        <strain evidence="3">JCM 17224</strain>
    </source>
</reference>
<accession>A0ABP7REU8</accession>
<sequence>MRSTHRVPRILNNQLVATAGQEPCVRLRATGRRAEGHGGGSRFTDSFELPAEDQLRFGALLSTRTACADDRSNTIETTGLNTLTTTRTYQIKGDPGRLFAAAFTSPAAILHAVYLR</sequence>
<dbReference type="InterPro" id="IPR005184">
    <property type="entry name" value="DUF306_Meta_HslJ"/>
</dbReference>
<evidence type="ECO:0000313" key="2">
    <source>
        <dbReference type="EMBL" id="GAA3996440.1"/>
    </source>
</evidence>
<gene>
    <name evidence="2" type="ORF">GCM10022408_03800</name>
</gene>
<dbReference type="Gene3D" id="2.40.128.270">
    <property type="match status" value="1"/>
</dbReference>
<name>A0ABP7REU8_9BACT</name>
<dbReference type="Pfam" id="PF03724">
    <property type="entry name" value="META"/>
    <property type="match status" value="1"/>
</dbReference>
<feature type="domain" description="DUF306" evidence="1">
    <location>
        <begin position="19"/>
        <end position="98"/>
    </location>
</feature>
<dbReference type="InterPro" id="IPR038670">
    <property type="entry name" value="HslJ-like_sf"/>
</dbReference>
<dbReference type="Proteomes" id="UP001500567">
    <property type="component" value="Unassembled WGS sequence"/>
</dbReference>
<evidence type="ECO:0000313" key="3">
    <source>
        <dbReference type="Proteomes" id="UP001500567"/>
    </source>
</evidence>
<comment type="caution">
    <text evidence="2">The sequence shown here is derived from an EMBL/GenBank/DDBJ whole genome shotgun (WGS) entry which is preliminary data.</text>
</comment>
<keyword evidence="3" id="KW-1185">Reference proteome</keyword>
<proteinExistence type="predicted"/>
<dbReference type="EMBL" id="BAABDJ010000002">
    <property type="protein sequence ID" value="GAA3996440.1"/>
    <property type="molecule type" value="Genomic_DNA"/>
</dbReference>
<evidence type="ECO:0000259" key="1">
    <source>
        <dbReference type="Pfam" id="PF03724"/>
    </source>
</evidence>